<dbReference type="Gene3D" id="3.40.630.10">
    <property type="entry name" value="Zn peptidases"/>
    <property type="match status" value="1"/>
</dbReference>
<dbReference type="GO" id="GO:0008270">
    <property type="term" value="F:zinc ion binding"/>
    <property type="evidence" value="ECO:0007669"/>
    <property type="project" value="InterPro"/>
</dbReference>
<keyword evidence="7" id="KW-0378">Hydrolase</keyword>
<dbReference type="Proteomes" id="UP000654947">
    <property type="component" value="Unassembled WGS sequence"/>
</dbReference>
<dbReference type="Pfam" id="PF00246">
    <property type="entry name" value="Peptidase_M14"/>
    <property type="match status" value="1"/>
</dbReference>
<evidence type="ECO:0000256" key="7">
    <source>
        <dbReference type="ARBA" id="ARBA00022801"/>
    </source>
</evidence>
<evidence type="ECO:0000256" key="14">
    <source>
        <dbReference type="PROSITE-ProRule" id="PRU01379"/>
    </source>
</evidence>
<comment type="catalytic activity">
    <reaction evidence="10">
        <text>Releases a C-terminal residue, which may be hydrophobic or positively charged.</text>
        <dbReference type="EC" id="3.4.17.18"/>
    </reaction>
</comment>
<evidence type="ECO:0000256" key="4">
    <source>
        <dbReference type="ARBA" id="ARBA00022670"/>
    </source>
</evidence>
<evidence type="ECO:0000256" key="10">
    <source>
        <dbReference type="ARBA" id="ARBA00050859"/>
    </source>
</evidence>
<comment type="cofactor">
    <cofactor evidence="1">
        <name>Zn(2+)</name>
        <dbReference type="ChEBI" id="CHEBI:29105"/>
    </cofactor>
</comment>
<dbReference type="GO" id="GO:0005615">
    <property type="term" value="C:extracellular space"/>
    <property type="evidence" value="ECO:0007669"/>
    <property type="project" value="TreeGrafter"/>
</dbReference>
<evidence type="ECO:0000256" key="2">
    <source>
        <dbReference type="ARBA" id="ARBA00005988"/>
    </source>
</evidence>
<organism evidence="16 17">
    <name type="scientific">Nocardiopsis kunsanensis</name>
    <dbReference type="NCBI Taxonomy" id="141693"/>
    <lineage>
        <taxon>Bacteria</taxon>
        <taxon>Bacillati</taxon>
        <taxon>Actinomycetota</taxon>
        <taxon>Actinomycetes</taxon>
        <taxon>Streptosporangiales</taxon>
        <taxon>Nocardiopsidaceae</taxon>
        <taxon>Nocardiopsis</taxon>
    </lineage>
</organism>
<dbReference type="SMART" id="SM00631">
    <property type="entry name" value="Zn_pept"/>
    <property type="match status" value="1"/>
</dbReference>
<dbReference type="InterPro" id="IPR033810">
    <property type="entry name" value="Carboxypeptidase_T"/>
</dbReference>
<feature type="domain" description="Peptidase M14" evidence="15">
    <location>
        <begin position="114"/>
        <end position="419"/>
    </location>
</feature>
<dbReference type="GO" id="GO:0004181">
    <property type="term" value="F:metallocarboxypeptidase activity"/>
    <property type="evidence" value="ECO:0007669"/>
    <property type="project" value="InterPro"/>
</dbReference>
<evidence type="ECO:0000313" key="16">
    <source>
        <dbReference type="EMBL" id="GHD14697.1"/>
    </source>
</evidence>
<comment type="similarity">
    <text evidence="2 14">Belongs to the peptidase M14 family.</text>
</comment>
<evidence type="ECO:0000256" key="1">
    <source>
        <dbReference type="ARBA" id="ARBA00001947"/>
    </source>
</evidence>
<keyword evidence="3 16" id="KW-0121">Carboxypeptidase</keyword>
<evidence type="ECO:0000256" key="3">
    <source>
        <dbReference type="ARBA" id="ARBA00022645"/>
    </source>
</evidence>
<dbReference type="EMBL" id="BMXL01000001">
    <property type="protein sequence ID" value="GHD14697.1"/>
    <property type="molecule type" value="Genomic_DNA"/>
</dbReference>
<keyword evidence="9" id="KW-0482">Metalloprotease</keyword>
<evidence type="ECO:0000256" key="9">
    <source>
        <dbReference type="ARBA" id="ARBA00023049"/>
    </source>
</evidence>
<dbReference type="InterPro" id="IPR057246">
    <property type="entry name" value="CARBOXYPEPT_ZN_1"/>
</dbReference>
<keyword evidence="4" id="KW-0645">Protease</keyword>
<comment type="caution">
    <text evidence="16">The sequence shown here is derived from an EMBL/GenBank/DDBJ whole genome shotgun (WGS) entry which is preliminary data.</text>
</comment>
<keyword evidence="8" id="KW-0862">Zinc</keyword>
<evidence type="ECO:0000256" key="12">
    <source>
        <dbReference type="ARBA" id="ARBA00066554"/>
    </source>
</evidence>
<keyword evidence="17" id="KW-1185">Reference proteome</keyword>
<reference evidence="16 17" key="1">
    <citation type="journal article" date="2014" name="Int. J. Syst. Evol. Microbiol.">
        <title>Complete genome sequence of Corynebacterium casei LMG S-19264T (=DSM 44701T), isolated from a smear-ripened cheese.</title>
        <authorList>
            <consortium name="US DOE Joint Genome Institute (JGI-PGF)"/>
            <person name="Walter F."/>
            <person name="Albersmeier A."/>
            <person name="Kalinowski J."/>
            <person name="Ruckert C."/>
        </authorList>
    </citation>
    <scope>NUCLEOTIDE SEQUENCE [LARGE SCALE GENOMIC DNA]</scope>
    <source>
        <strain evidence="16 17">KCTC 19473</strain>
    </source>
</reference>
<dbReference type="PRINTS" id="PR00765">
    <property type="entry name" value="CRBOXYPTASEA"/>
</dbReference>
<dbReference type="GO" id="GO:0006508">
    <property type="term" value="P:proteolysis"/>
    <property type="evidence" value="ECO:0007669"/>
    <property type="project" value="UniProtKB-KW"/>
</dbReference>
<dbReference type="PANTHER" id="PTHR11705">
    <property type="entry name" value="PROTEASE FAMILY M14 CARBOXYPEPTIDASE A,B"/>
    <property type="match status" value="1"/>
</dbReference>
<keyword evidence="5" id="KW-0479">Metal-binding</keyword>
<evidence type="ECO:0000256" key="13">
    <source>
        <dbReference type="ARBA" id="ARBA00074273"/>
    </source>
</evidence>
<dbReference type="CDD" id="cd03859">
    <property type="entry name" value="M14_CPT"/>
    <property type="match status" value="1"/>
</dbReference>
<feature type="active site" description="Proton donor/acceptor" evidence="14">
    <location>
        <position position="383"/>
    </location>
</feature>
<accession>A0A919CF08</accession>
<sequence>MPSPHPHSTAPRRRLAFRKSLVPIALGTLLIGTLGAGSAVASQDDDPGLVRVSGAENAVDRTEIARTGVSIDLVEDDGTLLVTAAPDDVDEIADLGYEVTEAGPSAEAMHPDDGYTSYPEVVEHVDGLVAEHPGLVHSQVYGQSYEGRDLLAVRISDDPTVDQDKPEVLFTHSQHAREPLTVEMAVRIMDMLTEGYGSDERITELVDTREIWVVPNSNPDGTEYDRSGDTWQNWRKTRGANEGSEALGTDMNRNWAHEWGCCGGSSGDPGSMTYRGQAPESATEVEALADFVRSREVGGEQQITTAIDFHTYGELVLWPFGYTYDEVADGMNQDEYDTHEALGELMADSNGYTPQQSSGLYITDGSINDWLWADQGIVNFTFEMYPGSPGDGGFYPPSDVIGEETARNEEPVLQLLDYADCPYRIIGEEETYCG</sequence>
<dbReference type="PANTHER" id="PTHR11705:SF143">
    <property type="entry name" value="SLL0236 PROTEIN"/>
    <property type="match status" value="1"/>
</dbReference>
<dbReference type="FunFam" id="3.40.630.10:FF:000084">
    <property type="entry name" value="Carboxypeptidase B2"/>
    <property type="match status" value="1"/>
</dbReference>
<dbReference type="InterPro" id="IPR000834">
    <property type="entry name" value="Peptidase_M14"/>
</dbReference>
<keyword evidence="6" id="KW-0732">Signal</keyword>
<dbReference type="SUPFAM" id="SSF53187">
    <property type="entry name" value="Zn-dependent exopeptidases"/>
    <property type="match status" value="1"/>
</dbReference>
<evidence type="ECO:0000256" key="6">
    <source>
        <dbReference type="ARBA" id="ARBA00022729"/>
    </source>
</evidence>
<name>A0A919CF08_9ACTN</name>
<evidence type="ECO:0000313" key="17">
    <source>
        <dbReference type="Proteomes" id="UP000654947"/>
    </source>
</evidence>
<proteinExistence type="inferred from homology"/>
<protein>
    <recommendedName>
        <fullName evidence="13">Zinc carboxypeptidase</fullName>
        <ecNumber evidence="12">3.4.17.18</ecNumber>
    </recommendedName>
</protein>
<dbReference type="PROSITE" id="PS52035">
    <property type="entry name" value="PEPTIDASE_M14"/>
    <property type="match status" value="1"/>
</dbReference>
<gene>
    <name evidence="16" type="ORF">GCM10007147_01030</name>
</gene>
<comment type="function">
    <text evidence="11">Carboxypeptidase that possesses the specificities of both mammalian Cpase A and B. Thus shows broad substrate specificity, being able to cleave Cbz-Gly-Leu, Cbz-Gly-Val, Cbz-Gly-Phe, Cbz-Gly-Lys and Bz-Gly-Arg in vitro.</text>
</comment>
<dbReference type="PROSITE" id="PS00132">
    <property type="entry name" value="CARBOXYPEPT_ZN_1"/>
    <property type="match status" value="1"/>
</dbReference>
<evidence type="ECO:0000256" key="11">
    <source>
        <dbReference type="ARBA" id="ARBA00055464"/>
    </source>
</evidence>
<dbReference type="AlphaFoldDB" id="A0A919CF08"/>
<dbReference type="RefSeq" id="WP_017575318.1">
    <property type="nucleotide sequence ID" value="NZ_BMXL01000001.1"/>
</dbReference>
<dbReference type="EC" id="3.4.17.18" evidence="12"/>
<evidence type="ECO:0000256" key="8">
    <source>
        <dbReference type="ARBA" id="ARBA00022833"/>
    </source>
</evidence>
<evidence type="ECO:0000256" key="5">
    <source>
        <dbReference type="ARBA" id="ARBA00022723"/>
    </source>
</evidence>
<evidence type="ECO:0000259" key="15">
    <source>
        <dbReference type="PROSITE" id="PS52035"/>
    </source>
</evidence>